<name>A0A4R2ID59_9GAMM</name>
<keyword evidence="5" id="KW-0274">FAD</keyword>
<dbReference type="EMBL" id="SLWQ01000002">
    <property type="protein sequence ID" value="TCO42092.1"/>
    <property type="molecule type" value="Genomic_DNA"/>
</dbReference>
<dbReference type="PANTHER" id="PTHR43876">
    <property type="entry name" value="UBIQUINONE BIOSYNTHESIS MONOOXYGENASE COQ6, MITOCHONDRIAL"/>
    <property type="match status" value="1"/>
</dbReference>
<dbReference type="AlphaFoldDB" id="A0A4R2ID59"/>
<dbReference type="GO" id="GO:0071949">
    <property type="term" value="F:FAD binding"/>
    <property type="evidence" value="ECO:0007669"/>
    <property type="project" value="InterPro"/>
</dbReference>
<protein>
    <submittedName>
        <fullName evidence="9">2-octaprenyl-6-methoxyphenol hydroxylase</fullName>
    </submittedName>
</protein>
<dbReference type="UniPathway" id="UPA00232"/>
<comment type="similarity">
    <text evidence="3">Belongs to the UbiH/COQ6 family.</text>
</comment>
<keyword evidence="10" id="KW-1185">Reference proteome</keyword>
<dbReference type="Gene3D" id="3.50.50.60">
    <property type="entry name" value="FAD/NAD(P)-binding domain"/>
    <property type="match status" value="2"/>
</dbReference>
<dbReference type="InterPro" id="IPR036188">
    <property type="entry name" value="FAD/NAD-bd_sf"/>
</dbReference>
<dbReference type="SUPFAM" id="SSF51905">
    <property type="entry name" value="FAD/NAD(P)-binding domain"/>
    <property type="match status" value="1"/>
</dbReference>
<evidence type="ECO:0000256" key="6">
    <source>
        <dbReference type="ARBA" id="ARBA00023002"/>
    </source>
</evidence>
<dbReference type="NCBIfam" id="TIGR01988">
    <property type="entry name" value="Ubi-OHases"/>
    <property type="match status" value="1"/>
</dbReference>
<dbReference type="Pfam" id="PF01494">
    <property type="entry name" value="FAD_binding_3"/>
    <property type="match status" value="1"/>
</dbReference>
<keyword evidence="7" id="KW-0503">Monooxygenase</keyword>
<dbReference type="GO" id="GO:0006744">
    <property type="term" value="P:ubiquinone biosynthetic process"/>
    <property type="evidence" value="ECO:0007669"/>
    <property type="project" value="UniProtKB-UniPathway"/>
</dbReference>
<evidence type="ECO:0000256" key="3">
    <source>
        <dbReference type="ARBA" id="ARBA00005349"/>
    </source>
</evidence>
<keyword evidence="4" id="KW-0285">Flavoprotein</keyword>
<evidence type="ECO:0000256" key="1">
    <source>
        <dbReference type="ARBA" id="ARBA00001974"/>
    </source>
</evidence>
<dbReference type="InterPro" id="IPR002938">
    <property type="entry name" value="FAD-bd"/>
</dbReference>
<dbReference type="PANTHER" id="PTHR43876:SF8">
    <property type="entry name" value="2-OCTAPRENYL-6-METHOXYPHENOL HYDROXYLASE"/>
    <property type="match status" value="1"/>
</dbReference>
<dbReference type="GO" id="GO:0008681">
    <property type="term" value="F:2-octaprenyl-6-methoxyphenol hydroxylase activity"/>
    <property type="evidence" value="ECO:0007669"/>
    <property type="project" value="TreeGrafter"/>
</dbReference>
<comment type="pathway">
    <text evidence="2">Cofactor biosynthesis; ubiquinone biosynthesis.</text>
</comment>
<feature type="domain" description="FAD-binding" evidence="8">
    <location>
        <begin position="16"/>
        <end position="351"/>
    </location>
</feature>
<organism evidence="9 10">
    <name type="scientific">Dokdonella fugitiva</name>
    <dbReference type="NCBI Taxonomy" id="328517"/>
    <lineage>
        <taxon>Bacteria</taxon>
        <taxon>Pseudomonadati</taxon>
        <taxon>Pseudomonadota</taxon>
        <taxon>Gammaproteobacteria</taxon>
        <taxon>Lysobacterales</taxon>
        <taxon>Rhodanobacteraceae</taxon>
        <taxon>Dokdonella</taxon>
    </lineage>
</organism>
<comment type="cofactor">
    <cofactor evidence="1">
        <name>FAD</name>
        <dbReference type="ChEBI" id="CHEBI:57692"/>
    </cofactor>
</comment>
<dbReference type="InterPro" id="IPR010971">
    <property type="entry name" value="UbiH/COQ6"/>
</dbReference>
<proteinExistence type="inferred from homology"/>
<sequence>MAGLCAGYDRRVNSDFDVLIIGGGLVGASLAIALDGAGLGVALAEAVPPRVELQPSYDERNLALAQASVNALRALSVFAADTPLAPIRRIHVSRRGDFGAVRLDAAELGLGDLGAVLPARELGNALLRRLDACHDLQRIAPAQAVALAPRPDGVAVTLRSGDATRDVRARLVVGADGSESFVRTALGIGVQRHDYAQSALVTTVTTEWPLDGLAYERFTDSGPVALLPLADRRAGLVLSVPRDEAARVAALDDDAFIAFVHERFGWRAGRLSRPGRRKPYPLARALAERTTAARSVLVGNAAQTVHPLGAQGFNLGLRDALTLAELLREAASHGADPGDASLLARHVERRAEDRAATTAFSDDLVHLMGNEHLPLRVLRSLGFHALERSTALKRRFVLRGMGFRGDASMLGLRP</sequence>
<keyword evidence="6" id="KW-0560">Oxidoreductase</keyword>
<dbReference type="PRINTS" id="PR00420">
    <property type="entry name" value="RNGMNOXGNASE"/>
</dbReference>
<dbReference type="Proteomes" id="UP000294862">
    <property type="component" value="Unassembled WGS sequence"/>
</dbReference>
<evidence type="ECO:0000259" key="8">
    <source>
        <dbReference type="Pfam" id="PF01494"/>
    </source>
</evidence>
<evidence type="ECO:0000256" key="4">
    <source>
        <dbReference type="ARBA" id="ARBA00022630"/>
    </source>
</evidence>
<comment type="caution">
    <text evidence="9">The sequence shown here is derived from an EMBL/GenBank/DDBJ whole genome shotgun (WGS) entry which is preliminary data.</text>
</comment>
<gene>
    <name evidence="9" type="ORF">EV148_102451</name>
</gene>
<evidence type="ECO:0000256" key="2">
    <source>
        <dbReference type="ARBA" id="ARBA00004749"/>
    </source>
</evidence>
<dbReference type="OrthoDB" id="9769565at2"/>
<reference evidence="9 10" key="1">
    <citation type="journal article" date="2015" name="Stand. Genomic Sci.">
        <title>Genomic Encyclopedia of Bacterial and Archaeal Type Strains, Phase III: the genomes of soil and plant-associated and newly described type strains.</title>
        <authorList>
            <person name="Whitman W.B."/>
            <person name="Woyke T."/>
            <person name="Klenk H.P."/>
            <person name="Zhou Y."/>
            <person name="Lilburn T.G."/>
            <person name="Beck B.J."/>
            <person name="De Vos P."/>
            <person name="Vandamme P."/>
            <person name="Eisen J.A."/>
            <person name="Garrity G."/>
            <person name="Hugenholtz P."/>
            <person name="Kyrpides N.C."/>
        </authorList>
    </citation>
    <scope>NUCLEOTIDE SEQUENCE [LARGE SCALE GENOMIC DNA]</scope>
    <source>
        <strain evidence="9 10">A3</strain>
    </source>
</reference>
<accession>A0A4R2ID59</accession>
<dbReference type="NCBIfam" id="NF004356">
    <property type="entry name" value="PRK05732.1"/>
    <property type="match status" value="1"/>
</dbReference>
<evidence type="ECO:0000256" key="5">
    <source>
        <dbReference type="ARBA" id="ARBA00022827"/>
    </source>
</evidence>
<evidence type="ECO:0000256" key="7">
    <source>
        <dbReference type="ARBA" id="ARBA00023033"/>
    </source>
</evidence>
<dbReference type="InterPro" id="IPR051205">
    <property type="entry name" value="UbiH/COQ6_monooxygenase"/>
</dbReference>
<evidence type="ECO:0000313" key="9">
    <source>
        <dbReference type="EMBL" id="TCO42092.1"/>
    </source>
</evidence>
<evidence type="ECO:0000313" key="10">
    <source>
        <dbReference type="Proteomes" id="UP000294862"/>
    </source>
</evidence>